<dbReference type="EMBL" id="CP051685">
    <property type="protein sequence ID" value="QJE00480.1"/>
    <property type="molecule type" value="Genomic_DNA"/>
</dbReference>
<evidence type="ECO:0000256" key="1">
    <source>
        <dbReference type="SAM" id="MobiDB-lite"/>
    </source>
</evidence>
<accession>A0A7Z2VWL4</accession>
<dbReference type="KEGG" id="mfy:HH212_10995"/>
<protein>
    <submittedName>
        <fullName evidence="2">Uncharacterized protein</fullName>
    </submittedName>
</protein>
<reference evidence="2 3" key="1">
    <citation type="submission" date="2020-04" db="EMBL/GenBank/DDBJ databases">
        <title>Genome sequencing of novel species.</title>
        <authorList>
            <person name="Heo J."/>
            <person name="Kim S.-J."/>
            <person name="Kim J.-S."/>
            <person name="Hong S.-B."/>
            <person name="Kwon S.-W."/>
        </authorList>
    </citation>
    <scope>NUCLEOTIDE SEQUENCE [LARGE SCALE GENOMIC DNA]</scope>
    <source>
        <strain evidence="2 3">GN2-R2</strain>
    </source>
</reference>
<name>A0A7Z2VWL4_9BURK</name>
<evidence type="ECO:0000313" key="3">
    <source>
        <dbReference type="Proteomes" id="UP000502415"/>
    </source>
</evidence>
<feature type="compositionally biased region" description="Basic and acidic residues" evidence="1">
    <location>
        <begin position="61"/>
        <end position="71"/>
    </location>
</feature>
<keyword evidence="3" id="KW-1185">Reference proteome</keyword>
<dbReference type="AlphaFoldDB" id="A0A7Z2VWL4"/>
<evidence type="ECO:0000313" key="2">
    <source>
        <dbReference type="EMBL" id="QJE00480.1"/>
    </source>
</evidence>
<gene>
    <name evidence="2" type="ORF">HH212_10995</name>
</gene>
<sequence>MFDLVDVSYQMTMLDNKILITISARTEQPPAVDAQALHEEAAGYIAHYVATRGNAGANVHDPAHSPVEEPKTPPTAGTPPAEMKSAPKPWENATEQPRGLNFQPDATLHAKMNWVCDNVPKMSRLRILREGATLLCDYLVDKHYKE</sequence>
<feature type="region of interest" description="Disordered" evidence="1">
    <location>
        <begin position="55"/>
        <end position="99"/>
    </location>
</feature>
<proteinExistence type="predicted"/>
<dbReference type="Proteomes" id="UP000502415">
    <property type="component" value="Chromosome"/>
</dbReference>
<dbReference type="RefSeq" id="WP_170202512.1">
    <property type="nucleotide sequence ID" value="NZ_CP051685.1"/>
</dbReference>
<organism evidence="2 3">
    <name type="scientific">Massilia forsythiae</name>
    <dbReference type="NCBI Taxonomy" id="2728020"/>
    <lineage>
        <taxon>Bacteria</taxon>
        <taxon>Pseudomonadati</taxon>
        <taxon>Pseudomonadota</taxon>
        <taxon>Betaproteobacteria</taxon>
        <taxon>Burkholderiales</taxon>
        <taxon>Oxalobacteraceae</taxon>
        <taxon>Telluria group</taxon>
        <taxon>Massilia</taxon>
    </lineage>
</organism>